<reference evidence="3" key="1">
    <citation type="submission" date="2016-11" db="UniProtKB">
        <authorList>
            <consortium name="WormBaseParasite"/>
        </authorList>
    </citation>
    <scope>IDENTIFICATION</scope>
</reference>
<feature type="region of interest" description="Disordered" evidence="1">
    <location>
        <begin position="14"/>
        <end position="40"/>
    </location>
</feature>
<dbReference type="Proteomes" id="UP000095283">
    <property type="component" value="Unplaced"/>
</dbReference>
<sequence>MYVAYFHTCLLNNSRPRGRPRKDGSDPQPRSKEEAELRESRPRRVGTLMIDLQKIYDKVLPNEIETFHAKVKLAISCTLTIVHLLLVQNGVIRVKFLDNTVGEENNHVNSYDGERSLLHNSIENGDYEKGESNGTVSCMEIMENNSGSSDHGDASMDQCTDIMDWQHCTSYMRGNAESETAQKNLPQVLSPAEGGQKALVPLKYVSSISFGMDRNA</sequence>
<protein>
    <submittedName>
        <fullName evidence="3">BHLH domain-containing protein</fullName>
    </submittedName>
</protein>
<proteinExistence type="predicted"/>
<dbReference type="WBParaSite" id="Hba_16023">
    <property type="protein sequence ID" value="Hba_16023"/>
    <property type="gene ID" value="Hba_16023"/>
</dbReference>
<evidence type="ECO:0000256" key="1">
    <source>
        <dbReference type="SAM" id="MobiDB-lite"/>
    </source>
</evidence>
<keyword evidence="2" id="KW-1185">Reference proteome</keyword>
<organism evidence="2 3">
    <name type="scientific">Heterorhabditis bacteriophora</name>
    <name type="common">Entomopathogenic nematode worm</name>
    <dbReference type="NCBI Taxonomy" id="37862"/>
    <lineage>
        <taxon>Eukaryota</taxon>
        <taxon>Metazoa</taxon>
        <taxon>Ecdysozoa</taxon>
        <taxon>Nematoda</taxon>
        <taxon>Chromadorea</taxon>
        <taxon>Rhabditida</taxon>
        <taxon>Rhabditina</taxon>
        <taxon>Rhabditomorpha</taxon>
        <taxon>Strongyloidea</taxon>
        <taxon>Heterorhabditidae</taxon>
        <taxon>Heterorhabditis</taxon>
    </lineage>
</organism>
<evidence type="ECO:0000313" key="3">
    <source>
        <dbReference type="WBParaSite" id="Hba_16023"/>
    </source>
</evidence>
<dbReference type="AlphaFoldDB" id="A0A1I7XE83"/>
<evidence type="ECO:0000313" key="2">
    <source>
        <dbReference type="Proteomes" id="UP000095283"/>
    </source>
</evidence>
<name>A0A1I7XE83_HETBA</name>
<accession>A0A1I7XE83</accession>
<feature type="compositionally biased region" description="Basic and acidic residues" evidence="1">
    <location>
        <begin position="21"/>
        <end position="40"/>
    </location>
</feature>